<evidence type="ECO:0000256" key="3">
    <source>
        <dbReference type="ARBA" id="ARBA00022629"/>
    </source>
</evidence>
<dbReference type="Proteomes" id="UP000886889">
    <property type="component" value="Unassembled WGS sequence"/>
</dbReference>
<dbReference type="InterPro" id="IPR036390">
    <property type="entry name" value="WH_DNA-bd_sf"/>
</dbReference>
<dbReference type="GO" id="GO:0042732">
    <property type="term" value="P:D-xylose metabolic process"/>
    <property type="evidence" value="ECO:0007669"/>
    <property type="project" value="UniProtKB-KW"/>
</dbReference>
<protein>
    <submittedName>
        <fullName evidence="4">ROK family protein</fullName>
    </submittedName>
</protein>
<dbReference type="Pfam" id="PF00480">
    <property type="entry name" value="ROK"/>
    <property type="match status" value="1"/>
</dbReference>
<dbReference type="PANTHER" id="PTHR18964">
    <property type="entry name" value="ROK (REPRESSOR, ORF, KINASE) FAMILY"/>
    <property type="match status" value="1"/>
</dbReference>
<comment type="similarity">
    <text evidence="2">Belongs to the ROK (NagC/XylR) family.</text>
</comment>
<dbReference type="EMBL" id="DVOS01000046">
    <property type="protein sequence ID" value="HIV23367.1"/>
    <property type="molecule type" value="Genomic_DNA"/>
</dbReference>
<dbReference type="SUPFAM" id="SSF46785">
    <property type="entry name" value="Winged helix' DNA-binding domain"/>
    <property type="match status" value="1"/>
</dbReference>
<comment type="caution">
    <text evidence="4">The sequence shown here is derived from an EMBL/GenBank/DDBJ whole genome shotgun (WGS) entry which is preliminary data.</text>
</comment>
<dbReference type="InterPro" id="IPR043129">
    <property type="entry name" value="ATPase_NBD"/>
</dbReference>
<sequence>MKQAIQGYNQRNIQNMNRTLLLSLLRREKVCARTTLAEHSGLQQATVTHIINDFISWNLVKEIGFLTGMKGRRSIAISLNTDDFAVAGIRIARQNFSVGLFNLRGEAFLIKRVSILPGQKAREIMDMVIREMDALIVKFPHLRILALGAAIPGPYNSVKGRISIVTNVEGWDKIALKDELAEHFKVPVTIEEHANAAALAQFWYNADTQANDVLVYIAFAQGVGAGIVNKGLLLKGATGSAGEIGHTTIDIHGPRCSCGNYGCLELYCSSITFVRKVNEAMGKKDELNFHDVVLLVKEKNPIALNLYLEMCDYLSIGVVNVINSFNPQLIIIGDEMAHVEPKLMLERVISKVKERIVPQTLENTKIQLSAYKQDSMVYGAAIIAINNIFENPTLYFGDGAVPRQNDLFLL</sequence>
<dbReference type="PANTHER" id="PTHR18964:SF149">
    <property type="entry name" value="BIFUNCTIONAL UDP-N-ACETYLGLUCOSAMINE 2-EPIMERASE_N-ACETYLMANNOSAMINE KINASE"/>
    <property type="match status" value="1"/>
</dbReference>
<dbReference type="Gene3D" id="3.30.420.40">
    <property type="match status" value="2"/>
</dbReference>
<reference evidence="4" key="2">
    <citation type="journal article" date="2021" name="PeerJ">
        <title>Extensive microbial diversity within the chicken gut microbiome revealed by metagenomics and culture.</title>
        <authorList>
            <person name="Gilroy R."/>
            <person name="Ravi A."/>
            <person name="Getino M."/>
            <person name="Pursley I."/>
            <person name="Horton D.L."/>
            <person name="Alikhan N.F."/>
            <person name="Baker D."/>
            <person name="Gharbi K."/>
            <person name="Hall N."/>
            <person name="Watson M."/>
            <person name="Adriaenssens E.M."/>
            <person name="Foster-Nyarko E."/>
            <person name="Jarju S."/>
            <person name="Secka A."/>
            <person name="Antonio M."/>
            <person name="Oren A."/>
            <person name="Chaudhuri R.R."/>
            <person name="La Ragione R."/>
            <person name="Hildebrand F."/>
            <person name="Pallen M.J."/>
        </authorList>
    </citation>
    <scope>NUCLEOTIDE SEQUENCE</scope>
    <source>
        <strain evidence="4">ChiBcec6-7307</strain>
    </source>
</reference>
<evidence type="ECO:0000256" key="2">
    <source>
        <dbReference type="ARBA" id="ARBA00006479"/>
    </source>
</evidence>
<evidence type="ECO:0000256" key="1">
    <source>
        <dbReference type="ARBA" id="ARBA00002486"/>
    </source>
</evidence>
<keyword evidence="3" id="KW-0859">Xylose metabolism</keyword>
<dbReference type="SUPFAM" id="SSF53067">
    <property type="entry name" value="Actin-like ATPase domain"/>
    <property type="match status" value="1"/>
</dbReference>
<dbReference type="Gene3D" id="1.10.10.10">
    <property type="entry name" value="Winged helix-like DNA-binding domain superfamily/Winged helix DNA-binding domain"/>
    <property type="match status" value="1"/>
</dbReference>
<dbReference type="InterPro" id="IPR036388">
    <property type="entry name" value="WH-like_DNA-bd_sf"/>
</dbReference>
<evidence type="ECO:0000313" key="5">
    <source>
        <dbReference type="Proteomes" id="UP000886889"/>
    </source>
</evidence>
<gene>
    <name evidence="4" type="ORF">IAC80_05445</name>
</gene>
<dbReference type="InterPro" id="IPR000600">
    <property type="entry name" value="ROK"/>
</dbReference>
<name>A0A9D1T991_9FIRM</name>
<proteinExistence type="inferred from homology"/>
<accession>A0A9D1T991</accession>
<dbReference type="AlphaFoldDB" id="A0A9D1T991"/>
<keyword evidence="3" id="KW-0119">Carbohydrate metabolism</keyword>
<evidence type="ECO:0000313" key="4">
    <source>
        <dbReference type="EMBL" id="HIV23367.1"/>
    </source>
</evidence>
<reference evidence="4" key="1">
    <citation type="submission" date="2020-10" db="EMBL/GenBank/DDBJ databases">
        <authorList>
            <person name="Gilroy R."/>
        </authorList>
    </citation>
    <scope>NUCLEOTIDE SEQUENCE</scope>
    <source>
        <strain evidence="4">ChiBcec6-7307</strain>
    </source>
</reference>
<comment type="function">
    <text evidence="1">Transcriptional repressor of xylose-utilizing enzymes.</text>
</comment>
<organism evidence="4 5">
    <name type="scientific">Candidatus Merdiplasma excrementigallinarum</name>
    <dbReference type="NCBI Taxonomy" id="2840864"/>
    <lineage>
        <taxon>Bacteria</taxon>
        <taxon>Bacillati</taxon>
        <taxon>Bacillota</taxon>
        <taxon>Clostridia</taxon>
        <taxon>Lachnospirales</taxon>
        <taxon>Lachnospiraceae</taxon>
        <taxon>Lachnospiraceae incertae sedis</taxon>
        <taxon>Candidatus Merdiplasma</taxon>
    </lineage>
</organism>